<reference evidence="3" key="1">
    <citation type="journal article" date="2023" name="BMC Genomics">
        <title>Chromosome-level genome assemblies of Cutaneotrichosporon spp. (Trichosporonales, Basidiomycota) reveal imbalanced evolution between nucleotide sequences and chromosome synteny.</title>
        <authorList>
            <person name="Kobayashi Y."/>
            <person name="Kayamori A."/>
            <person name="Aoki K."/>
            <person name="Shiwa Y."/>
            <person name="Matsutani M."/>
            <person name="Fujita N."/>
            <person name="Sugita T."/>
            <person name="Iwasaki W."/>
            <person name="Tanaka N."/>
            <person name="Takashima M."/>
        </authorList>
    </citation>
    <scope>NUCLEOTIDE SEQUENCE</scope>
    <source>
        <strain evidence="3">HIS019</strain>
    </source>
</reference>
<keyword evidence="4" id="KW-1185">Reference proteome</keyword>
<dbReference type="GO" id="GO:0004407">
    <property type="term" value="F:histone deacetylase activity"/>
    <property type="evidence" value="ECO:0007669"/>
    <property type="project" value="TreeGrafter"/>
</dbReference>
<dbReference type="PRINTS" id="PR01270">
    <property type="entry name" value="HDASUPER"/>
</dbReference>
<dbReference type="GO" id="GO:0070210">
    <property type="term" value="C:Rpd3L-Expanded complex"/>
    <property type="evidence" value="ECO:0007669"/>
    <property type="project" value="TreeGrafter"/>
</dbReference>
<evidence type="ECO:0000313" key="4">
    <source>
        <dbReference type="Proteomes" id="UP001233271"/>
    </source>
</evidence>
<feature type="compositionally biased region" description="Low complexity" evidence="1">
    <location>
        <begin position="145"/>
        <end position="156"/>
    </location>
</feature>
<dbReference type="AlphaFoldDB" id="A0AA48QXD9"/>
<dbReference type="InterPro" id="IPR023801">
    <property type="entry name" value="His_deacetylse_dom"/>
</dbReference>
<dbReference type="PANTHER" id="PTHR10625">
    <property type="entry name" value="HISTONE DEACETYLASE HDAC1-RELATED"/>
    <property type="match status" value="1"/>
</dbReference>
<feature type="region of interest" description="Disordered" evidence="1">
    <location>
        <begin position="39"/>
        <end position="120"/>
    </location>
</feature>
<dbReference type="RefSeq" id="XP_060458551.1">
    <property type="nucleotide sequence ID" value="XM_060602127.1"/>
</dbReference>
<protein>
    <recommendedName>
        <fullName evidence="2">Histone deacetylase domain-containing protein</fullName>
    </recommendedName>
</protein>
<gene>
    <name evidence="3" type="ORF">CcaverHIS019_0509140</name>
</gene>
<feature type="region of interest" description="Disordered" evidence="1">
    <location>
        <begin position="145"/>
        <end position="173"/>
    </location>
</feature>
<dbReference type="InterPro" id="IPR023696">
    <property type="entry name" value="Ureohydrolase_dom_sf"/>
</dbReference>
<feature type="domain" description="Histone deacetylase" evidence="2">
    <location>
        <begin position="125"/>
        <end position="422"/>
    </location>
</feature>
<feature type="compositionally biased region" description="Basic and acidic residues" evidence="1">
    <location>
        <begin position="64"/>
        <end position="73"/>
    </location>
</feature>
<accession>A0AA48QXD9</accession>
<dbReference type="GO" id="GO:0040029">
    <property type="term" value="P:epigenetic regulation of gene expression"/>
    <property type="evidence" value="ECO:0007669"/>
    <property type="project" value="TreeGrafter"/>
</dbReference>
<evidence type="ECO:0000313" key="3">
    <source>
        <dbReference type="EMBL" id="BEI93286.1"/>
    </source>
</evidence>
<feature type="compositionally biased region" description="Acidic residues" evidence="1">
    <location>
        <begin position="91"/>
        <end position="108"/>
    </location>
</feature>
<evidence type="ECO:0000256" key="1">
    <source>
        <dbReference type="SAM" id="MobiDB-lite"/>
    </source>
</evidence>
<sequence length="485" mass="52568">MTSVAYIWSAELQRAADKLPANVGRSSLVHGLVRALGLLDNPPDHRDTVREGVDGQGAGSNGGHNDEASRDPEVTWLCSESGPGEGKEGGDVEDDDDEDDEDDDEELTDPPIHGIRVVPPDLSFATPTELRRYHDQRYLDYVLQSYSGDNSDSGSSADDDDDRPTKRRREAMGLEDDCPRFPALRAYVPLVAAGTLTACRLLVQGTAKMAIVWDGGRHHALRARASGFCYVADAVLGILLLAREGVPRSPGSKRRARILYLDMDLHYGDGVATAFTSPTHFPYPLRGRPRAPQVLTLSVHHQSRIFFPPGAPGLTPSDTPHPFSLSLPLAAFAHPSTYARMWRCVEMVHSAWAPDYIVLQLGVDGLPGDRIGQWGAWSPHGEGGSTWVVEQVMAWGVPTAVLGGGGYEHANAARAWALATAAIVGTDIGTDTDVPDHESIEAYAPAFTLEVPESNVPDENTEEAFVEAERTYAILSERIREIVAL</sequence>
<dbReference type="InterPro" id="IPR000286">
    <property type="entry name" value="HDACs"/>
</dbReference>
<dbReference type="KEGG" id="ccac:CcaHIS019_0509140"/>
<dbReference type="Gene3D" id="3.40.800.20">
    <property type="entry name" value="Histone deacetylase domain"/>
    <property type="match status" value="1"/>
</dbReference>
<dbReference type="InterPro" id="IPR037138">
    <property type="entry name" value="His_deacetylse_dom_sf"/>
</dbReference>
<dbReference type="SUPFAM" id="SSF52768">
    <property type="entry name" value="Arginase/deacetylase"/>
    <property type="match status" value="1"/>
</dbReference>
<evidence type="ECO:0000259" key="2">
    <source>
        <dbReference type="Pfam" id="PF00850"/>
    </source>
</evidence>
<proteinExistence type="predicted"/>
<dbReference type="Pfam" id="PF00850">
    <property type="entry name" value="Hist_deacetyl"/>
    <property type="match status" value="1"/>
</dbReference>
<name>A0AA48QXD9_9TREE</name>
<dbReference type="EMBL" id="AP028216">
    <property type="protein sequence ID" value="BEI93286.1"/>
    <property type="molecule type" value="Genomic_DNA"/>
</dbReference>
<dbReference type="Proteomes" id="UP001233271">
    <property type="component" value="Chromosome 5"/>
</dbReference>
<organism evidence="3 4">
    <name type="scientific">Cutaneotrichosporon cavernicola</name>
    <dbReference type="NCBI Taxonomy" id="279322"/>
    <lineage>
        <taxon>Eukaryota</taxon>
        <taxon>Fungi</taxon>
        <taxon>Dikarya</taxon>
        <taxon>Basidiomycota</taxon>
        <taxon>Agaricomycotina</taxon>
        <taxon>Tremellomycetes</taxon>
        <taxon>Trichosporonales</taxon>
        <taxon>Trichosporonaceae</taxon>
        <taxon>Cutaneotrichosporon</taxon>
    </lineage>
</organism>
<feature type="compositionally biased region" description="Basic and acidic residues" evidence="1">
    <location>
        <begin position="42"/>
        <end position="53"/>
    </location>
</feature>
<dbReference type="PANTHER" id="PTHR10625:SF36">
    <property type="entry name" value="HISTONE DEACETYLASE 3"/>
    <property type="match status" value="1"/>
</dbReference>
<dbReference type="GeneID" id="85497156"/>